<evidence type="ECO:0000313" key="3">
    <source>
        <dbReference type="Proteomes" id="UP000220752"/>
    </source>
</evidence>
<feature type="domain" description="LysM" evidence="1">
    <location>
        <begin position="177"/>
        <end position="227"/>
    </location>
</feature>
<sequence>MKSLRRASCLMTINYQIWFTWNAEKEKMRLPVLPEKFNVKNGSNNRSVDLTGLGEVTIMQSRPALQFSFSSFFPAHGFPGMKSLIAVPPILYVRMIERWKKSRVPIHFICTGMHINLYCTIESFNYREDGGDVGTYHYDITLKEYQEVSLKTVTIDSSLVATVQDTVARVDSTSTPKTYTVKKGDCLYNIAKSLYGDGSKYSSVYAANKSLIGSNPNLIKPGQVLKIP</sequence>
<accession>A0A2A6Z7W2</accession>
<protein>
    <submittedName>
        <fullName evidence="2">Phage portal protein</fullName>
    </submittedName>
</protein>
<gene>
    <name evidence="2" type="ORF">CGS46_13070</name>
</gene>
<name>A0A2A6Z7W2_9FIRM</name>
<evidence type="ECO:0000259" key="1">
    <source>
        <dbReference type="PROSITE" id="PS51782"/>
    </source>
</evidence>
<dbReference type="SMART" id="SM00257">
    <property type="entry name" value="LysM"/>
    <property type="match status" value="1"/>
</dbReference>
<dbReference type="InterPro" id="IPR036779">
    <property type="entry name" value="LysM_dom_sf"/>
</dbReference>
<dbReference type="Proteomes" id="UP000220752">
    <property type="component" value="Unassembled WGS sequence"/>
</dbReference>
<organism evidence="2 3">
    <name type="scientific">Faecalibacterium langellae</name>
    <dbReference type="NCBI Taxonomy" id="3435293"/>
    <lineage>
        <taxon>Bacteria</taxon>
        <taxon>Bacillati</taxon>
        <taxon>Bacillota</taxon>
        <taxon>Clostridia</taxon>
        <taxon>Eubacteriales</taxon>
        <taxon>Oscillospiraceae</taxon>
        <taxon>Faecalibacterium</taxon>
    </lineage>
</organism>
<evidence type="ECO:0000313" key="2">
    <source>
        <dbReference type="EMBL" id="PDX57448.1"/>
    </source>
</evidence>
<dbReference type="SUPFAM" id="SSF54106">
    <property type="entry name" value="LysM domain"/>
    <property type="match status" value="1"/>
</dbReference>
<dbReference type="AlphaFoldDB" id="A0A2A6Z7W2"/>
<dbReference type="Pfam" id="PF01476">
    <property type="entry name" value="LysM"/>
    <property type="match status" value="1"/>
</dbReference>
<dbReference type="InterPro" id="IPR018392">
    <property type="entry name" value="LysM"/>
</dbReference>
<dbReference type="CDD" id="cd00118">
    <property type="entry name" value="LysM"/>
    <property type="match status" value="1"/>
</dbReference>
<dbReference type="InterPro" id="IPR052196">
    <property type="entry name" value="Bact_Kbp"/>
</dbReference>
<reference evidence="2 3" key="1">
    <citation type="journal article" date="2017" name="Front. Microbiol.">
        <title>New Insights into the Diversity of the Genus Faecalibacterium.</title>
        <authorList>
            <person name="Benevides L."/>
            <person name="Burman S."/>
            <person name="Martin R."/>
            <person name="Robert V."/>
            <person name="Thomas M."/>
            <person name="Miquel S."/>
            <person name="Chain F."/>
            <person name="Sokol H."/>
            <person name="Bermudez-Humaran L.G."/>
            <person name="Morrison M."/>
            <person name="Langella P."/>
            <person name="Azevedo V.A."/>
            <person name="Chatel J.M."/>
            <person name="Soares S."/>
        </authorList>
    </citation>
    <scope>NUCLEOTIDE SEQUENCE [LARGE SCALE GENOMIC DNA]</scope>
    <source>
        <strain evidence="3">CNCM I-4540</strain>
    </source>
</reference>
<dbReference type="PANTHER" id="PTHR34700:SF4">
    <property type="entry name" value="PHAGE-LIKE ELEMENT PBSX PROTEIN XKDP"/>
    <property type="match status" value="1"/>
</dbReference>
<dbReference type="PROSITE" id="PS51782">
    <property type="entry name" value="LYSM"/>
    <property type="match status" value="1"/>
</dbReference>
<dbReference type="PANTHER" id="PTHR34700">
    <property type="entry name" value="POTASSIUM BINDING PROTEIN KBP"/>
    <property type="match status" value="1"/>
</dbReference>
<comment type="caution">
    <text evidence="2">The sequence shown here is derived from an EMBL/GenBank/DDBJ whole genome shotgun (WGS) entry which is preliminary data.</text>
</comment>
<dbReference type="EMBL" id="NMTQ01000037">
    <property type="protein sequence ID" value="PDX57448.1"/>
    <property type="molecule type" value="Genomic_DNA"/>
</dbReference>
<keyword evidence="3" id="KW-1185">Reference proteome</keyword>
<proteinExistence type="predicted"/>
<dbReference type="Gene3D" id="3.10.350.10">
    <property type="entry name" value="LysM domain"/>
    <property type="match status" value="1"/>
</dbReference>